<dbReference type="PANTHER" id="PTHR45694:SF5">
    <property type="entry name" value="GLUTAREDOXIN 2"/>
    <property type="match status" value="1"/>
</dbReference>
<dbReference type="STRING" id="97359.A0A550CZP8"/>
<name>A0A550CZP8_9AGAR</name>
<keyword evidence="1" id="KW-0472">Membrane</keyword>
<keyword evidence="1" id="KW-0812">Transmembrane</keyword>
<dbReference type="GO" id="GO:0005796">
    <property type="term" value="C:Golgi lumen"/>
    <property type="evidence" value="ECO:0007669"/>
    <property type="project" value="TreeGrafter"/>
</dbReference>
<dbReference type="GO" id="GO:0034599">
    <property type="term" value="P:cellular response to oxidative stress"/>
    <property type="evidence" value="ECO:0007669"/>
    <property type="project" value="TreeGrafter"/>
</dbReference>
<feature type="transmembrane region" description="Helical" evidence="1">
    <location>
        <begin position="46"/>
        <end position="66"/>
    </location>
</feature>
<dbReference type="Gene3D" id="3.40.30.10">
    <property type="entry name" value="Glutaredoxin"/>
    <property type="match status" value="1"/>
</dbReference>
<evidence type="ECO:0000256" key="1">
    <source>
        <dbReference type="SAM" id="Phobius"/>
    </source>
</evidence>
<protein>
    <submittedName>
        <fullName evidence="2">Uncharacterized protein</fullName>
    </submittedName>
</protein>
<keyword evidence="3" id="KW-1185">Reference proteome</keyword>
<dbReference type="PANTHER" id="PTHR45694">
    <property type="entry name" value="GLUTAREDOXIN 2"/>
    <property type="match status" value="1"/>
</dbReference>
<dbReference type="GO" id="GO:0015038">
    <property type="term" value="F:glutathione disulfide oxidoreductase activity"/>
    <property type="evidence" value="ECO:0007669"/>
    <property type="project" value="TreeGrafter"/>
</dbReference>
<keyword evidence="1" id="KW-1133">Transmembrane helix</keyword>
<dbReference type="InterPro" id="IPR036249">
    <property type="entry name" value="Thioredoxin-like_sf"/>
</dbReference>
<dbReference type="GO" id="GO:0000324">
    <property type="term" value="C:fungal-type vacuole"/>
    <property type="evidence" value="ECO:0007669"/>
    <property type="project" value="TreeGrafter"/>
</dbReference>
<dbReference type="AlphaFoldDB" id="A0A550CZP8"/>
<dbReference type="PROSITE" id="PS51354">
    <property type="entry name" value="GLUTAREDOXIN_2"/>
    <property type="match status" value="1"/>
</dbReference>
<dbReference type="EMBL" id="VDMD01000001">
    <property type="protein sequence ID" value="TRM70264.1"/>
    <property type="molecule type" value="Genomic_DNA"/>
</dbReference>
<evidence type="ECO:0000313" key="3">
    <source>
        <dbReference type="Proteomes" id="UP000320762"/>
    </source>
</evidence>
<proteinExistence type="predicted"/>
<reference evidence="2 3" key="1">
    <citation type="journal article" date="2019" name="New Phytol.">
        <title>Comparative genomics reveals unique wood-decay strategies and fruiting body development in the Schizophyllaceae.</title>
        <authorList>
            <person name="Almasi E."/>
            <person name="Sahu N."/>
            <person name="Krizsan K."/>
            <person name="Balint B."/>
            <person name="Kovacs G.M."/>
            <person name="Kiss B."/>
            <person name="Cseklye J."/>
            <person name="Drula E."/>
            <person name="Henrissat B."/>
            <person name="Nagy I."/>
            <person name="Chovatia M."/>
            <person name="Adam C."/>
            <person name="LaButti K."/>
            <person name="Lipzen A."/>
            <person name="Riley R."/>
            <person name="Grigoriev I.V."/>
            <person name="Nagy L.G."/>
        </authorList>
    </citation>
    <scope>NUCLEOTIDE SEQUENCE [LARGE SCALE GENOMIC DNA]</scope>
    <source>
        <strain evidence="2 3">NL-1724</strain>
    </source>
</reference>
<dbReference type="OrthoDB" id="423313at2759"/>
<gene>
    <name evidence="2" type="ORF">BD626DRAFT_390803</name>
</gene>
<evidence type="ECO:0000313" key="2">
    <source>
        <dbReference type="EMBL" id="TRM70264.1"/>
    </source>
</evidence>
<accession>A0A550CZP8</accession>
<organism evidence="2 3">
    <name type="scientific">Schizophyllum amplum</name>
    <dbReference type="NCBI Taxonomy" id="97359"/>
    <lineage>
        <taxon>Eukaryota</taxon>
        <taxon>Fungi</taxon>
        <taxon>Dikarya</taxon>
        <taxon>Basidiomycota</taxon>
        <taxon>Agaricomycotina</taxon>
        <taxon>Agaricomycetes</taxon>
        <taxon>Agaricomycetidae</taxon>
        <taxon>Agaricales</taxon>
        <taxon>Schizophyllaceae</taxon>
        <taxon>Schizophyllum</taxon>
    </lineage>
</organism>
<comment type="caution">
    <text evidence="2">The sequence shown here is derived from an EMBL/GenBank/DDBJ whole genome shotgun (WGS) entry which is preliminary data.</text>
</comment>
<dbReference type="Proteomes" id="UP000320762">
    <property type="component" value="Unassembled WGS sequence"/>
</dbReference>
<dbReference type="SUPFAM" id="SSF52833">
    <property type="entry name" value="Thioredoxin-like"/>
    <property type="match status" value="1"/>
</dbReference>
<sequence>MRLSSRLSLKSLESILPAPVQLGPSPPPTPKLSSTLVSRRVRYRGAYLLLLLLSLSAYFCLIHPSFSSRLAMRGSRPLPPDPLTVALDSIRAQMVHGQRRPHPPGSMGASPLVLDAPQELAAVSSFLASLRSNSIPHFVDPSQPIDPELVLEFDTRSPRAPEEVQVMVEEVWTRNPVFLYAKRASAASREVKAYLNELHLAPAPTVIDMDTRADADVLAPLLMRLTGAETFPIMLVGGEPIVRDMDEFRALRDSGELKTRITQAGAIAGAAPRRKKH</sequence>
<dbReference type="GO" id="GO:0005801">
    <property type="term" value="C:cis-Golgi network"/>
    <property type="evidence" value="ECO:0007669"/>
    <property type="project" value="TreeGrafter"/>
</dbReference>